<evidence type="ECO:0000259" key="1">
    <source>
        <dbReference type="PROSITE" id="PS51464"/>
    </source>
</evidence>
<reference evidence="2 3" key="1">
    <citation type="submission" date="2018-09" db="EMBL/GenBank/DDBJ databases">
        <title>Cohnella cavernae sp. nov., isolated from a karst cave.</title>
        <authorList>
            <person name="Zhu H."/>
        </authorList>
    </citation>
    <scope>NUCLEOTIDE SEQUENCE [LARGE SCALE GENOMIC DNA]</scope>
    <source>
        <strain evidence="2 3">K2E09-144</strain>
    </source>
</reference>
<comment type="caution">
    <text evidence="2">The sequence shown here is derived from an EMBL/GenBank/DDBJ whole genome shotgun (WGS) entry which is preliminary data.</text>
</comment>
<protein>
    <submittedName>
        <fullName evidence="2">SIS domain-containing protein</fullName>
    </submittedName>
</protein>
<sequence>MFLEQLINFYNPGDVVVAISASGSSPNIIKAVEWAKEQGSLVIGLTGPKGAKLKSHSDVCVMAPTAPYELIEDFHVICMHTMVTALKEAYGGAQ</sequence>
<dbReference type="GO" id="GO:1901135">
    <property type="term" value="P:carbohydrate derivative metabolic process"/>
    <property type="evidence" value="ECO:0007669"/>
    <property type="project" value="InterPro"/>
</dbReference>
<dbReference type="InterPro" id="IPR046348">
    <property type="entry name" value="SIS_dom_sf"/>
</dbReference>
<dbReference type="PANTHER" id="PTHR30390:SF8">
    <property type="entry name" value="SUGAR ISOMERASE (SIS)"/>
    <property type="match status" value="1"/>
</dbReference>
<organism evidence="2 3">
    <name type="scientific">Cohnella faecalis</name>
    <dbReference type="NCBI Taxonomy" id="2315694"/>
    <lineage>
        <taxon>Bacteria</taxon>
        <taxon>Bacillati</taxon>
        <taxon>Bacillota</taxon>
        <taxon>Bacilli</taxon>
        <taxon>Bacillales</taxon>
        <taxon>Paenibacillaceae</taxon>
        <taxon>Cohnella</taxon>
    </lineage>
</organism>
<accession>A0A398CSK6</accession>
<keyword evidence="3" id="KW-1185">Reference proteome</keyword>
<feature type="domain" description="SIS" evidence="1">
    <location>
        <begin position="1"/>
        <end position="94"/>
    </location>
</feature>
<evidence type="ECO:0000313" key="3">
    <source>
        <dbReference type="Proteomes" id="UP000266340"/>
    </source>
</evidence>
<dbReference type="PROSITE" id="PS51464">
    <property type="entry name" value="SIS"/>
    <property type="match status" value="1"/>
</dbReference>
<evidence type="ECO:0000313" key="2">
    <source>
        <dbReference type="EMBL" id="RIE03728.1"/>
    </source>
</evidence>
<dbReference type="SUPFAM" id="SSF53697">
    <property type="entry name" value="SIS domain"/>
    <property type="match status" value="1"/>
</dbReference>
<dbReference type="PANTHER" id="PTHR30390">
    <property type="entry name" value="SEDOHEPTULOSE 7-PHOSPHATE ISOMERASE / DNAA INITIATOR-ASSOCIATING FACTOR FOR REPLICATION INITIATION"/>
    <property type="match status" value="1"/>
</dbReference>
<dbReference type="InterPro" id="IPR001347">
    <property type="entry name" value="SIS_dom"/>
</dbReference>
<dbReference type="InterPro" id="IPR050099">
    <property type="entry name" value="SIS_GmhA/DiaA_subfam"/>
</dbReference>
<proteinExistence type="predicted"/>
<dbReference type="RefSeq" id="WP_119149133.1">
    <property type="nucleotide sequence ID" value="NZ_QXJM01000032.1"/>
</dbReference>
<dbReference type="AlphaFoldDB" id="A0A398CSK6"/>
<dbReference type="Proteomes" id="UP000266340">
    <property type="component" value="Unassembled WGS sequence"/>
</dbReference>
<dbReference type="Pfam" id="PF01380">
    <property type="entry name" value="SIS"/>
    <property type="match status" value="1"/>
</dbReference>
<dbReference type="EMBL" id="QXJM01000032">
    <property type="protein sequence ID" value="RIE03728.1"/>
    <property type="molecule type" value="Genomic_DNA"/>
</dbReference>
<gene>
    <name evidence="2" type="ORF">D3H35_10565</name>
</gene>
<dbReference type="Gene3D" id="3.40.50.10490">
    <property type="entry name" value="Glucose-6-phosphate isomerase like protein, domain 1"/>
    <property type="match status" value="1"/>
</dbReference>
<name>A0A398CSK6_9BACL</name>
<dbReference type="GO" id="GO:0097367">
    <property type="term" value="F:carbohydrate derivative binding"/>
    <property type="evidence" value="ECO:0007669"/>
    <property type="project" value="InterPro"/>
</dbReference>